<dbReference type="EMBL" id="QICD01000026">
    <property type="protein sequence ID" value="RNL40560.1"/>
    <property type="molecule type" value="Genomic_DNA"/>
</dbReference>
<accession>A0A3N0B122</accession>
<comment type="caution">
    <text evidence="1">The sequence shown here is derived from an EMBL/GenBank/DDBJ whole genome shotgun (WGS) entry which is preliminary data.</text>
</comment>
<dbReference type="AlphaFoldDB" id="A0A3N0B122"/>
<organism evidence="1 2">
    <name type="scientific">Paraeggerthella hongkongensis</name>
    <dbReference type="NCBI Taxonomy" id="230658"/>
    <lineage>
        <taxon>Bacteria</taxon>
        <taxon>Bacillati</taxon>
        <taxon>Actinomycetota</taxon>
        <taxon>Coriobacteriia</taxon>
        <taxon>Eggerthellales</taxon>
        <taxon>Eggerthellaceae</taxon>
        <taxon>Paraeggerthella</taxon>
    </lineage>
</organism>
<sequence>MRWLKNAEGGGGIRASFIGIRRQKRSKATAKAPLLAGLQALAGSPATTKALHARRAFVAMRPRVPAIS</sequence>
<name>A0A3N0B122_9ACTN</name>
<reference evidence="2" key="1">
    <citation type="submission" date="2018-05" db="EMBL/GenBank/DDBJ databases">
        <title>Genome Sequencing of selected type strains of the family Eggerthellaceae.</title>
        <authorList>
            <person name="Danylec N."/>
            <person name="Stoll D.A."/>
            <person name="Doetsch A."/>
            <person name="Huch M."/>
        </authorList>
    </citation>
    <scope>NUCLEOTIDE SEQUENCE [LARGE SCALE GENOMIC DNA]</scope>
    <source>
        <strain evidence="2">DSM 16106</strain>
    </source>
</reference>
<keyword evidence="2" id="KW-1185">Reference proteome</keyword>
<protein>
    <submittedName>
        <fullName evidence="1">Uncharacterized protein</fullName>
    </submittedName>
</protein>
<proteinExistence type="predicted"/>
<evidence type="ECO:0000313" key="1">
    <source>
        <dbReference type="EMBL" id="RNL40560.1"/>
    </source>
</evidence>
<dbReference type="Proteomes" id="UP000278632">
    <property type="component" value="Unassembled WGS sequence"/>
</dbReference>
<gene>
    <name evidence="1" type="ORF">DMP08_10265</name>
</gene>
<evidence type="ECO:0000313" key="2">
    <source>
        <dbReference type="Proteomes" id="UP000278632"/>
    </source>
</evidence>